<name>A0A1F6W336_9BACT</name>
<dbReference type="AlphaFoldDB" id="A0A1F6W336"/>
<sequence>MSTISVPLNSKLELSLNNLVKSGFAENKAAVMRKALTRLTEEEAVFALLRAEQDIKDGLIFRGDLRKISKKFK</sequence>
<gene>
    <name evidence="1" type="ORF">A3C67_00365</name>
</gene>
<accession>A0A1F6W336</accession>
<dbReference type="EMBL" id="MFUG01000005">
    <property type="protein sequence ID" value="OGI76317.1"/>
    <property type="molecule type" value="Genomic_DNA"/>
</dbReference>
<evidence type="ECO:0000313" key="1">
    <source>
        <dbReference type="EMBL" id="OGI76317.1"/>
    </source>
</evidence>
<protein>
    <recommendedName>
        <fullName evidence="3">CopG family transcriptional regulator</fullName>
    </recommendedName>
</protein>
<comment type="caution">
    <text evidence="1">The sequence shown here is derived from an EMBL/GenBank/DDBJ whole genome shotgun (WGS) entry which is preliminary data.</text>
</comment>
<reference evidence="1 2" key="1">
    <citation type="journal article" date="2016" name="Nat. Commun.">
        <title>Thousands of microbial genomes shed light on interconnected biogeochemical processes in an aquifer system.</title>
        <authorList>
            <person name="Anantharaman K."/>
            <person name="Brown C.T."/>
            <person name="Hug L.A."/>
            <person name="Sharon I."/>
            <person name="Castelle C.J."/>
            <person name="Probst A.J."/>
            <person name="Thomas B.C."/>
            <person name="Singh A."/>
            <person name="Wilkins M.J."/>
            <person name="Karaoz U."/>
            <person name="Brodie E.L."/>
            <person name="Williams K.H."/>
            <person name="Hubbard S.S."/>
            <person name="Banfield J.F."/>
        </authorList>
    </citation>
    <scope>NUCLEOTIDE SEQUENCE [LARGE SCALE GENOMIC DNA]</scope>
</reference>
<dbReference type="Proteomes" id="UP000179275">
    <property type="component" value="Unassembled WGS sequence"/>
</dbReference>
<evidence type="ECO:0008006" key="3">
    <source>
        <dbReference type="Google" id="ProtNLM"/>
    </source>
</evidence>
<dbReference type="STRING" id="1801756.A3C67_00365"/>
<evidence type="ECO:0000313" key="2">
    <source>
        <dbReference type="Proteomes" id="UP000179275"/>
    </source>
</evidence>
<organism evidence="1 2">
    <name type="scientific">Candidatus Nomurabacteria bacterium RIFCSPHIGHO2_02_FULL_42_19</name>
    <dbReference type="NCBI Taxonomy" id="1801756"/>
    <lineage>
        <taxon>Bacteria</taxon>
        <taxon>Candidatus Nomuraibacteriota</taxon>
    </lineage>
</organism>
<proteinExistence type="predicted"/>